<dbReference type="InterPro" id="IPR008936">
    <property type="entry name" value="Rho_GTPase_activation_prot"/>
</dbReference>
<organism evidence="3 4">
    <name type="scientific">Camelus dromedarius</name>
    <name type="common">Dromedary</name>
    <name type="synonym">Arabian camel</name>
    <dbReference type="NCBI Taxonomy" id="9838"/>
    <lineage>
        <taxon>Eukaryota</taxon>
        <taxon>Metazoa</taxon>
        <taxon>Chordata</taxon>
        <taxon>Craniata</taxon>
        <taxon>Vertebrata</taxon>
        <taxon>Euteleostomi</taxon>
        <taxon>Mammalia</taxon>
        <taxon>Eutheria</taxon>
        <taxon>Laurasiatheria</taxon>
        <taxon>Artiodactyla</taxon>
        <taxon>Tylopoda</taxon>
        <taxon>Camelidae</taxon>
        <taxon>Camelus</taxon>
    </lineage>
</organism>
<accession>A0A5N4ECV1</accession>
<keyword evidence="4" id="KW-1185">Reference proteome</keyword>
<name>A0A5N4ECV1_CAMDR</name>
<evidence type="ECO:0000313" key="4">
    <source>
        <dbReference type="Proteomes" id="UP000299084"/>
    </source>
</evidence>
<dbReference type="PANTHER" id="PTHR23179:SF37">
    <property type="entry name" value="1700006A11RIK PROTEIN"/>
    <property type="match status" value="1"/>
</dbReference>
<sequence>MCIVLRVHVPAGNNKGSKKSCRATFSSCVVLRHLFRVLHNTEQHSSFNQMMAYNLSRCLAPSLLGPPNATSSQLEEDFTKKFLLENHLQLRGEDTPSSGKRAATPDEGHFCTCSQWAARLGLTHVSVGWCWLQVDPHLFSKRARPSSYGGGRAPNSKTLFKSPCRGGLHKGPQG</sequence>
<reference evidence="3 4" key="1">
    <citation type="journal article" date="2019" name="Mol. Ecol. Resour.">
        <title>Improving Illumina assemblies with Hi-C and long reads: an example with the North African dromedary.</title>
        <authorList>
            <person name="Elbers J.P."/>
            <person name="Rogers M.F."/>
            <person name="Perelman P.L."/>
            <person name="Proskuryakova A.A."/>
            <person name="Serdyukova N.A."/>
            <person name="Johnson W.E."/>
            <person name="Horin P."/>
            <person name="Corander J."/>
            <person name="Murphy D."/>
            <person name="Burger P.A."/>
        </authorList>
    </citation>
    <scope>NUCLEOTIDE SEQUENCE [LARGE SCALE GENOMIC DNA]</scope>
    <source>
        <strain evidence="3">Drom800</strain>
        <tissue evidence="3">Blood</tissue>
    </source>
</reference>
<dbReference type="GO" id="GO:0007165">
    <property type="term" value="P:signal transduction"/>
    <property type="evidence" value="ECO:0007669"/>
    <property type="project" value="InterPro"/>
</dbReference>
<gene>
    <name evidence="3" type="ORF">Cadr_000005112</name>
</gene>
<feature type="region of interest" description="Disordered" evidence="1">
    <location>
        <begin position="143"/>
        <end position="174"/>
    </location>
</feature>
<dbReference type="Pfam" id="PF00620">
    <property type="entry name" value="RhoGAP"/>
    <property type="match status" value="1"/>
</dbReference>
<dbReference type="SUPFAM" id="SSF48350">
    <property type="entry name" value="GTPase activation domain, GAP"/>
    <property type="match status" value="1"/>
</dbReference>
<dbReference type="AlphaFoldDB" id="A0A5N4ECV1"/>
<dbReference type="Proteomes" id="UP000299084">
    <property type="component" value="Unassembled WGS sequence"/>
</dbReference>
<evidence type="ECO:0000256" key="1">
    <source>
        <dbReference type="SAM" id="MobiDB-lite"/>
    </source>
</evidence>
<proteinExistence type="predicted"/>
<dbReference type="PANTHER" id="PTHR23179">
    <property type="entry name" value="T-CELL ACTIVATION RHO GTPASE ACTIVATING PROTEIN-RELATED"/>
    <property type="match status" value="1"/>
</dbReference>
<protein>
    <submittedName>
        <fullName evidence="3">Rho GTPase-activating protein 20</fullName>
    </submittedName>
</protein>
<comment type="caution">
    <text evidence="3">The sequence shown here is derived from an EMBL/GenBank/DDBJ whole genome shotgun (WGS) entry which is preliminary data.</text>
</comment>
<dbReference type="InterPro" id="IPR000198">
    <property type="entry name" value="RhoGAP_dom"/>
</dbReference>
<dbReference type="GO" id="GO:0005096">
    <property type="term" value="F:GTPase activator activity"/>
    <property type="evidence" value="ECO:0007669"/>
    <property type="project" value="TreeGrafter"/>
</dbReference>
<feature type="domain" description="Rho-GAP" evidence="2">
    <location>
        <begin position="29"/>
        <end position="67"/>
    </location>
</feature>
<evidence type="ECO:0000259" key="2">
    <source>
        <dbReference type="Pfam" id="PF00620"/>
    </source>
</evidence>
<dbReference type="Gene3D" id="1.10.555.10">
    <property type="entry name" value="Rho GTPase activation protein"/>
    <property type="match status" value="1"/>
</dbReference>
<dbReference type="EMBL" id="JWIN03000003">
    <property type="protein sequence ID" value="KAB1281124.1"/>
    <property type="molecule type" value="Genomic_DNA"/>
</dbReference>
<evidence type="ECO:0000313" key="3">
    <source>
        <dbReference type="EMBL" id="KAB1281124.1"/>
    </source>
</evidence>